<organism evidence="1 2">
    <name type="scientific">Phaseolus angularis</name>
    <name type="common">Azuki bean</name>
    <name type="synonym">Vigna angularis</name>
    <dbReference type="NCBI Taxonomy" id="3914"/>
    <lineage>
        <taxon>Eukaryota</taxon>
        <taxon>Viridiplantae</taxon>
        <taxon>Streptophyta</taxon>
        <taxon>Embryophyta</taxon>
        <taxon>Tracheophyta</taxon>
        <taxon>Spermatophyta</taxon>
        <taxon>Magnoliopsida</taxon>
        <taxon>eudicotyledons</taxon>
        <taxon>Gunneridae</taxon>
        <taxon>Pentapetalae</taxon>
        <taxon>rosids</taxon>
        <taxon>fabids</taxon>
        <taxon>Fabales</taxon>
        <taxon>Fabaceae</taxon>
        <taxon>Papilionoideae</taxon>
        <taxon>50 kb inversion clade</taxon>
        <taxon>NPAAA clade</taxon>
        <taxon>indigoferoid/millettioid clade</taxon>
        <taxon>Phaseoleae</taxon>
        <taxon>Vigna</taxon>
    </lineage>
</organism>
<protein>
    <submittedName>
        <fullName evidence="1">Uncharacterized protein</fullName>
    </submittedName>
</protein>
<evidence type="ECO:0000313" key="2">
    <source>
        <dbReference type="Proteomes" id="UP000053144"/>
    </source>
</evidence>
<reference evidence="2" key="1">
    <citation type="journal article" date="2015" name="Proc. Natl. Acad. Sci. U.S.A.">
        <title>Genome sequencing of adzuki bean (Vigna angularis) provides insight into high starch and low fat accumulation and domestication.</title>
        <authorList>
            <person name="Yang K."/>
            <person name="Tian Z."/>
            <person name="Chen C."/>
            <person name="Luo L."/>
            <person name="Zhao B."/>
            <person name="Wang Z."/>
            <person name="Yu L."/>
            <person name="Li Y."/>
            <person name="Sun Y."/>
            <person name="Li W."/>
            <person name="Chen Y."/>
            <person name="Li Y."/>
            <person name="Zhang Y."/>
            <person name="Ai D."/>
            <person name="Zhao J."/>
            <person name="Shang C."/>
            <person name="Ma Y."/>
            <person name="Wu B."/>
            <person name="Wang M."/>
            <person name="Gao L."/>
            <person name="Sun D."/>
            <person name="Zhang P."/>
            <person name="Guo F."/>
            <person name="Wang W."/>
            <person name="Li Y."/>
            <person name="Wang J."/>
            <person name="Varshney R.K."/>
            <person name="Wang J."/>
            <person name="Ling H.Q."/>
            <person name="Wan P."/>
        </authorList>
    </citation>
    <scope>NUCLEOTIDE SEQUENCE</scope>
    <source>
        <strain evidence="2">cv. Jingnong 6</strain>
    </source>
</reference>
<dbReference type="EMBL" id="CM003379">
    <property type="protein sequence ID" value="KOM53571.1"/>
    <property type="molecule type" value="Genomic_DNA"/>
</dbReference>
<name>A0A0L9VEU2_PHAAN</name>
<dbReference type="Gramene" id="KOM53571">
    <property type="protein sequence ID" value="KOM53571"/>
    <property type="gene ID" value="LR48_Vigan09g223000"/>
</dbReference>
<dbReference type="AlphaFoldDB" id="A0A0L9VEU2"/>
<gene>
    <name evidence="1" type="ORF">LR48_Vigan09g223000</name>
</gene>
<accession>A0A0L9VEU2</accession>
<evidence type="ECO:0000313" key="1">
    <source>
        <dbReference type="EMBL" id="KOM53571.1"/>
    </source>
</evidence>
<sequence>MDSWVLALNFGKSRILAAISLRGVFGAASGRAKGLLQIWERRSGKLLELEGDQEHCISRIQDSLKKSSRVNFVFWSVYPYTQSIVDTQVEENNVSGESRGRSSSIVFEFRHRQIGGFTLLVLEKDQLNYASAKTTDSSTVIQIRMSHVCGFTLHSVGECQLNYASVK</sequence>
<proteinExistence type="predicted"/>
<dbReference type="Proteomes" id="UP000053144">
    <property type="component" value="Chromosome 9"/>
</dbReference>